<name>A0A840RVX4_9BURK</name>
<comment type="caution">
    <text evidence="1">The sequence shown here is derived from an EMBL/GenBank/DDBJ whole genome shotgun (WGS) entry which is preliminary data.</text>
</comment>
<accession>A0A840RVX4</accession>
<reference evidence="1 2" key="1">
    <citation type="submission" date="2020-08" db="EMBL/GenBank/DDBJ databases">
        <title>Genomic Encyclopedia of Type Strains, Phase IV (KMG-IV): sequencing the most valuable type-strain genomes for metagenomic binning, comparative biology and taxonomic classification.</title>
        <authorList>
            <person name="Goeker M."/>
        </authorList>
    </citation>
    <scope>NUCLEOTIDE SEQUENCE [LARGE SCALE GENOMIC DNA]</scope>
    <source>
        <strain evidence="1 2">DSM 23240</strain>
    </source>
</reference>
<dbReference type="AlphaFoldDB" id="A0A840RVX4"/>
<evidence type="ECO:0000313" key="2">
    <source>
        <dbReference type="Proteomes" id="UP000571084"/>
    </source>
</evidence>
<dbReference type="Proteomes" id="UP000571084">
    <property type="component" value="Unassembled WGS sequence"/>
</dbReference>
<dbReference type="EMBL" id="JACHHQ010000005">
    <property type="protein sequence ID" value="MBB5200620.1"/>
    <property type="molecule type" value="Genomic_DNA"/>
</dbReference>
<dbReference type="RefSeq" id="WP_184013420.1">
    <property type="nucleotide sequence ID" value="NZ_JAAOZT010000007.1"/>
</dbReference>
<evidence type="ECO:0000313" key="1">
    <source>
        <dbReference type="EMBL" id="MBB5200620.1"/>
    </source>
</evidence>
<protein>
    <submittedName>
        <fullName evidence="1">Uncharacterized protein</fullName>
    </submittedName>
</protein>
<keyword evidence="2" id="KW-1185">Reference proteome</keyword>
<gene>
    <name evidence="1" type="ORF">HNR39_002462</name>
</gene>
<sequence>MESLGGQAITDDDAGRALVAAWEKKLHILEAFNGQYYFTMQNLTGGSHNGFRMIEGKNGQPGSITVVMYPEQIDSLNQAYEVLQESVYGSLLLQTRPTFMPMH</sequence>
<organism evidence="1 2">
    <name type="scientific">Glaciimonas immobilis</name>
    <dbReference type="NCBI Taxonomy" id="728004"/>
    <lineage>
        <taxon>Bacteria</taxon>
        <taxon>Pseudomonadati</taxon>
        <taxon>Pseudomonadota</taxon>
        <taxon>Betaproteobacteria</taxon>
        <taxon>Burkholderiales</taxon>
        <taxon>Oxalobacteraceae</taxon>
        <taxon>Glaciimonas</taxon>
    </lineage>
</organism>
<proteinExistence type="predicted"/>